<dbReference type="SUPFAM" id="SSF48403">
    <property type="entry name" value="Ankyrin repeat"/>
    <property type="match status" value="1"/>
</dbReference>
<sequence length="100" mass="10982">MCYWAAITGDLNLIEKALSSEVNVNFQNSSGHTPLHVAVMHNHEPIVEKLLENGADVNLKTNEGFTPICLAKLKGYTSITDLINAFELSLSLHFPENSSN</sequence>
<protein>
    <submittedName>
        <fullName evidence="2">Ankyrin repeats (3 copies)</fullName>
    </submittedName>
</protein>
<keyword evidence="3" id="KW-1185">Reference proteome</keyword>
<dbReference type="PANTHER" id="PTHR22677:SF4">
    <property type="entry name" value="USHER SYNDROME TYPE-1G PROTEIN-LIKE PROTEIN"/>
    <property type="match status" value="1"/>
</dbReference>
<dbReference type="InterPro" id="IPR039323">
    <property type="entry name" value="ANKRD_45/46/60"/>
</dbReference>
<accession>A0AAW1L0L4</accession>
<dbReference type="InterPro" id="IPR002110">
    <property type="entry name" value="Ankyrin_rpt"/>
</dbReference>
<comment type="caution">
    <text evidence="2">The sequence shown here is derived from an EMBL/GenBank/DDBJ whole genome shotgun (WGS) entry which is preliminary data.</text>
</comment>
<dbReference type="PROSITE" id="PS50297">
    <property type="entry name" value="ANK_REP_REGION"/>
    <property type="match status" value="1"/>
</dbReference>
<dbReference type="PROSITE" id="PS50088">
    <property type="entry name" value="ANK_REPEAT"/>
    <property type="match status" value="1"/>
</dbReference>
<dbReference type="AlphaFoldDB" id="A0AAW1L0L4"/>
<dbReference type="PANTHER" id="PTHR22677">
    <property type="entry name" value="ANKYRIN REPEAT DOMAIN-CONTAINING PROTEIN 60"/>
    <property type="match status" value="1"/>
</dbReference>
<evidence type="ECO:0000313" key="3">
    <source>
        <dbReference type="Proteomes" id="UP001458880"/>
    </source>
</evidence>
<dbReference type="Gene3D" id="1.25.40.20">
    <property type="entry name" value="Ankyrin repeat-containing domain"/>
    <property type="match status" value="1"/>
</dbReference>
<proteinExistence type="predicted"/>
<dbReference type="InterPro" id="IPR036770">
    <property type="entry name" value="Ankyrin_rpt-contain_sf"/>
</dbReference>
<organism evidence="2 3">
    <name type="scientific">Popillia japonica</name>
    <name type="common">Japanese beetle</name>
    <dbReference type="NCBI Taxonomy" id="7064"/>
    <lineage>
        <taxon>Eukaryota</taxon>
        <taxon>Metazoa</taxon>
        <taxon>Ecdysozoa</taxon>
        <taxon>Arthropoda</taxon>
        <taxon>Hexapoda</taxon>
        <taxon>Insecta</taxon>
        <taxon>Pterygota</taxon>
        <taxon>Neoptera</taxon>
        <taxon>Endopterygota</taxon>
        <taxon>Coleoptera</taxon>
        <taxon>Polyphaga</taxon>
        <taxon>Scarabaeiformia</taxon>
        <taxon>Scarabaeidae</taxon>
        <taxon>Rutelinae</taxon>
        <taxon>Popillia</taxon>
    </lineage>
</organism>
<reference evidence="2 3" key="1">
    <citation type="journal article" date="2024" name="BMC Genomics">
        <title>De novo assembly and annotation of Popillia japonica's genome with initial clues to its potential as an invasive pest.</title>
        <authorList>
            <person name="Cucini C."/>
            <person name="Boschi S."/>
            <person name="Funari R."/>
            <person name="Cardaioli E."/>
            <person name="Iannotti N."/>
            <person name="Marturano G."/>
            <person name="Paoli F."/>
            <person name="Bruttini M."/>
            <person name="Carapelli A."/>
            <person name="Frati F."/>
            <person name="Nardi F."/>
        </authorList>
    </citation>
    <scope>NUCLEOTIDE SEQUENCE [LARGE SCALE GENOMIC DNA]</scope>
    <source>
        <strain evidence="2">DMR45628</strain>
    </source>
</reference>
<dbReference type="Proteomes" id="UP001458880">
    <property type="component" value="Unassembled WGS sequence"/>
</dbReference>
<dbReference type="EMBL" id="JASPKY010000171">
    <property type="protein sequence ID" value="KAK9728244.1"/>
    <property type="molecule type" value="Genomic_DNA"/>
</dbReference>
<dbReference type="SMART" id="SM00248">
    <property type="entry name" value="ANK"/>
    <property type="match status" value="1"/>
</dbReference>
<evidence type="ECO:0000256" key="1">
    <source>
        <dbReference type="PROSITE-ProRule" id="PRU00023"/>
    </source>
</evidence>
<keyword evidence="1" id="KW-0040">ANK repeat</keyword>
<name>A0AAW1L0L4_POPJA</name>
<feature type="repeat" description="ANK" evidence="1">
    <location>
        <begin position="30"/>
        <end position="62"/>
    </location>
</feature>
<gene>
    <name evidence="2" type="ORF">QE152_g18060</name>
</gene>
<evidence type="ECO:0000313" key="2">
    <source>
        <dbReference type="EMBL" id="KAK9728244.1"/>
    </source>
</evidence>
<dbReference type="Pfam" id="PF12796">
    <property type="entry name" value="Ank_2"/>
    <property type="match status" value="1"/>
</dbReference>